<dbReference type="InterPro" id="IPR023393">
    <property type="entry name" value="START-like_dom_sf"/>
</dbReference>
<dbReference type="GO" id="GO:0008289">
    <property type="term" value="F:lipid binding"/>
    <property type="evidence" value="ECO:0007669"/>
    <property type="project" value="InterPro"/>
</dbReference>
<accession>A0AAD2CZG3</accession>
<dbReference type="InterPro" id="IPR002913">
    <property type="entry name" value="START_lipid-bd_dom"/>
</dbReference>
<proteinExistence type="predicted"/>
<dbReference type="InterPro" id="IPR051213">
    <property type="entry name" value="START_lipid_transfer"/>
</dbReference>
<organism evidence="3 4">
    <name type="scientific">Euplotes crassus</name>
    <dbReference type="NCBI Taxonomy" id="5936"/>
    <lineage>
        <taxon>Eukaryota</taxon>
        <taxon>Sar</taxon>
        <taxon>Alveolata</taxon>
        <taxon>Ciliophora</taxon>
        <taxon>Intramacronucleata</taxon>
        <taxon>Spirotrichea</taxon>
        <taxon>Hypotrichia</taxon>
        <taxon>Euplotida</taxon>
        <taxon>Euplotidae</taxon>
        <taxon>Moneuplotes</taxon>
    </lineage>
</organism>
<evidence type="ECO:0000259" key="2">
    <source>
        <dbReference type="PROSITE" id="PS50848"/>
    </source>
</evidence>
<evidence type="ECO:0000313" key="3">
    <source>
        <dbReference type="EMBL" id="CAI2374737.1"/>
    </source>
</evidence>
<sequence length="327" mass="37407">MGQTCSYCVNTKQKEEFECNLIPRKGTQVVTTDTFISTEASSSPRKKKRASKKKKRVKKNKMRKSKSTAIMAPSFGSSQLNQKIDEIALDKRLSSPLPLLVPDPDYIGTNRHYISLFKESHSNCCELMNLMDDEDMWNLVKDKNNIQLFKIIRKLKPSECFIKRIVEIDGDKDEVIECFRDVDFQLSINSKLKTLDLIDQITEEASITHQISKGFFPVNGREFYTFSNRYDLNPRISVICNHNVESEDFPKLKKVTRGTISTIFVFEKLQKSSNSTVAPIRTRITNVLNVDLKGKIPAFISGIMANTMHSSFALMKKKMEQRLAGQN</sequence>
<dbReference type="CDD" id="cd00177">
    <property type="entry name" value="START"/>
    <property type="match status" value="1"/>
</dbReference>
<feature type="compositionally biased region" description="Basic residues" evidence="1">
    <location>
        <begin position="44"/>
        <end position="66"/>
    </location>
</feature>
<dbReference type="Proteomes" id="UP001295684">
    <property type="component" value="Unassembled WGS sequence"/>
</dbReference>
<dbReference type="AlphaFoldDB" id="A0AAD2CZG3"/>
<name>A0AAD2CZG3_EUPCR</name>
<dbReference type="Pfam" id="PF01852">
    <property type="entry name" value="START"/>
    <property type="match status" value="1"/>
</dbReference>
<protein>
    <recommendedName>
        <fullName evidence="2">START domain-containing protein</fullName>
    </recommendedName>
</protein>
<reference evidence="3" key="1">
    <citation type="submission" date="2023-07" db="EMBL/GenBank/DDBJ databases">
        <authorList>
            <consortium name="AG Swart"/>
            <person name="Singh M."/>
            <person name="Singh A."/>
            <person name="Seah K."/>
            <person name="Emmerich C."/>
        </authorList>
    </citation>
    <scope>NUCLEOTIDE SEQUENCE</scope>
    <source>
        <strain evidence="3">DP1</strain>
    </source>
</reference>
<dbReference type="GO" id="GO:0005737">
    <property type="term" value="C:cytoplasm"/>
    <property type="evidence" value="ECO:0007669"/>
    <property type="project" value="UniProtKB-ARBA"/>
</dbReference>
<dbReference type="PROSITE" id="PS50848">
    <property type="entry name" value="START"/>
    <property type="match status" value="1"/>
</dbReference>
<feature type="region of interest" description="Disordered" evidence="1">
    <location>
        <begin position="38"/>
        <end position="67"/>
    </location>
</feature>
<gene>
    <name evidence="3" type="ORF">ECRASSUSDP1_LOCUS16094</name>
</gene>
<dbReference type="PANTHER" id="PTHR19308:SF56">
    <property type="entry name" value="START DOMAIN-CONTAINING PROTEIN"/>
    <property type="match status" value="1"/>
</dbReference>
<dbReference type="PANTHER" id="PTHR19308">
    <property type="entry name" value="PHOSPHATIDYLCHOLINE TRANSFER PROTEIN"/>
    <property type="match status" value="1"/>
</dbReference>
<dbReference type="EMBL" id="CAMPGE010016161">
    <property type="protein sequence ID" value="CAI2374737.1"/>
    <property type="molecule type" value="Genomic_DNA"/>
</dbReference>
<keyword evidence="4" id="KW-1185">Reference proteome</keyword>
<comment type="caution">
    <text evidence="3">The sequence shown here is derived from an EMBL/GenBank/DDBJ whole genome shotgun (WGS) entry which is preliminary data.</text>
</comment>
<evidence type="ECO:0000256" key="1">
    <source>
        <dbReference type="SAM" id="MobiDB-lite"/>
    </source>
</evidence>
<evidence type="ECO:0000313" key="4">
    <source>
        <dbReference type="Proteomes" id="UP001295684"/>
    </source>
</evidence>
<dbReference type="Gene3D" id="3.30.530.20">
    <property type="match status" value="1"/>
</dbReference>
<feature type="domain" description="START" evidence="2">
    <location>
        <begin position="133"/>
        <end position="327"/>
    </location>
</feature>
<dbReference type="SUPFAM" id="SSF55961">
    <property type="entry name" value="Bet v1-like"/>
    <property type="match status" value="1"/>
</dbReference>